<dbReference type="InterPro" id="IPR037066">
    <property type="entry name" value="Plug_dom_sf"/>
</dbReference>
<dbReference type="EMBL" id="UHIC01000001">
    <property type="protein sequence ID" value="SUO94287.1"/>
    <property type="molecule type" value="Genomic_DNA"/>
</dbReference>
<keyword evidence="5 10" id="KW-0812">Transmembrane</keyword>
<dbReference type="InterPro" id="IPR039426">
    <property type="entry name" value="TonB-dep_rcpt-like"/>
</dbReference>
<dbReference type="Gene3D" id="2.170.130.10">
    <property type="entry name" value="TonB-dependent receptor, plug domain"/>
    <property type="match status" value="1"/>
</dbReference>
<evidence type="ECO:0000313" key="15">
    <source>
        <dbReference type="Proteomes" id="UP000254601"/>
    </source>
</evidence>
<dbReference type="PANTHER" id="PTHR32552">
    <property type="entry name" value="FERRICHROME IRON RECEPTOR-RELATED"/>
    <property type="match status" value="1"/>
</dbReference>
<sequence>MRAYKIIVFAALPYYALAEEVIMLEPITVRNDDNHLQGAFAGLIANDAERPQTHTTLSAQQIADQQLPNLDNTLRQATGVSQQIWGSSRAGYNKLYARGALINRYLIDGQPVADSLVDTGNQSSLVYENVQVNRGVSGLLDGSGTPGVSVNMQRKLPEGEQRELMFGAGNRQHFALGADMSASLDRADILRTRWIANAMLTNGWRHREHEYNGEIYGVFDYQPHTQTNISAGIHYQRSKADDSASHSFIVYDTEGYPVPLGRKDNPASAWTYSANQSMNAFITLNQKWNDRWKSTFQYNYVRSHWDHPYGVAGVLSINHQDGSSDIVNGYWKNHRTLHSLSATLSGEYDLLGRQHRLVAGINGYHNDHNRPGERAGIGKIIHLNEFSQHGNYPKPDSYLQNLNQHYKQQQIGAYLASQLHLNDYSAVIIGARYTQFDYHNISPNNRSRSRGGKITPYLGLTIAIHPNTTLYAAYAHLFEPQTQKDKQDRVLAPSQGNSMEIGIKQSWYDEQLTASLSLYRNRQKNLAVRAGQHSDGSWYYRATNHSKSEGIEAELSGQLTPDWQIQLGYSYNRSQDDKGKRLNPDSIPHHAVKLYSSYQVNPEWRIGAGIRWQSETHSDINGRFSSEAAKSRAANTARQKSYSVVDLNAHYQPNQKFGIGLHLHNLFDQRYRTQPDRHSYGEPRSIFATLRYQF</sequence>
<comment type="similarity">
    <text evidence="2 10 11">Belongs to the TonB-dependent receptor family.</text>
</comment>
<dbReference type="CDD" id="cd01347">
    <property type="entry name" value="ligand_gated_channel"/>
    <property type="match status" value="1"/>
</dbReference>
<evidence type="ECO:0000256" key="11">
    <source>
        <dbReference type="RuleBase" id="RU003357"/>
    </source>
</evidence>
<evidence type="ECO:0000259" key="12">
    <source>
        <dbReference type="Pfam" id="PF00593"/>
    </source>
</evidence>
<evidence type="ECO:0000256" key="1">
    <source>
        <dbReference type="ARBA" id="ARBA00004571"/>
    </source>
</evidence>
<evidence type="ECO:0000256" key="7">
    <source>
        <dbReference type="ARBA" id="ARBA00023136"/>
    </source>
</evidence>
<evidence type="ECO:0000256" key="2">
    <source>
        <dbReference type="ARBA" id="ARBA00009810"/>
    </source>
</evidence>
<dbReference type="RefSeq" id="WP_072576764.1">
    <property type="nucleotide sequence ID" value="NZ_LWHB01000098.1"/>
</dbReference>
<dbReference type="GO" id="GO:0038023">
    <property type="term" value="F:signaling receptor activity"/>
    <property type="evidence" value="ECO:0007669"/>
    <property type="project" value="InterPro"/>
</dbReference>
<proteinExistence type="inferred from homology"/>
<dbReference type="GO" id="GO:0009279">
    <property type="term" value="C:cell outer membrane"/>
    <property type="evidence" value="ECO:0007669"/>
    <property type="project" value="UniProtKB-SubCell"/>
</dbReference>
<protein>
    <submittedName>
        <fullName evidence="14">Outer-membrane receptor for Fe(III)-coprogen, Fe(III)-ferrioxamine B and Fe(III)-rhodotrulic acid</fullName>
    </submittedName>
</protein>
<keyword evidence="6 11" id="KW-0798">TonB box</keyword>
<dbReference type="GO" id="GO:0015344">
    <property type="term" value="F:siderophore uptake transmembrane transporter activity"/>
    <property type="evidence" value="ECO:0007669"/>
    <property type="project" value="TreeGrafter"/>
</dbReference>
<dbReference type="OrthoDB" id="8663017at2"/>
<keyword evidence="7 10" id="KW-0472">Membrane</keyword>
<feature type="domain" description="TonB-dependent receptor-like beta-barrel" evidence="12">
    <location>
        <begin position="227"/>
        <end position="666"/>
    </location>
</feature>
<evidence type="ECO:0000259" key="13">
    <source>
        <dbReference type="Pfam" id="PF07715"/>
    </source>
</evidence>
<keyword evidence="4 10" id="KW-1134">Transmembrane beta strand</keyword>
<dbReference type="PANTHER" id="PTHR32552:SF74">
    <property type="entry name" value="HYDROXAMATE SIDEROPHORE RECEPTOR FHUE"/>
    <property type="match status" value="1"/>
</dbReference>
<keyword evidence="15" id="KW-1185">Reference proteome</keyword>
<evidence type="ECO:0000313" key="14">
    <source>
        <dbReference type="EMBL" id="SUO94287.1"/>
    </source>
</evidence>
<evidence type="ECO:0000256" key="5">
    <source>
        <dbReference type="ARBA" id="ARBA00022692"/>
    </source>
</evidence>
<evidence type="ECO:0000256" key="9">
    <source>
        <dbReference type="ARBA" id="ARBA00023237"/>
    </source>
</evidence>
<keyword evidence="3 10" id="KW-0813">Transport</keyword>
<evidence type="ECO:0000256" key="4">
    <source>
        <dbReference type="ARBA" id="ARBA00022452"/>
    </source>
</evidence>
<gene>
    <name evidence="14" type="primary">fhuE_2</name>
    <name evidence="14" type="ORF">NCTC13337_00655</name>
</gene>
<dbReference type="InterPro" id="IPR010105">
    <property type="entry name" value="TonB_sidphr_rcpt"/>
</dbReference>
<feature type="domain" description="TonB-dependent receptor plug" evidence="13">
    <location>
        <begin position="49"/>
        <end position="147"/>
    </location>
</feature>
<evidence type="ECO:0000256" key="8">
    <source>
        <dbReference type="ARBA" id="ARBA00023170"/>
    </source>
</evidence>
<dbReference type="Pfam" id="PF07715">
    <property type="entry name" value="Plug"/>
    <property type="match status" value="1"/>
</dbReference>
<name>A0A380MSG9_9GAMM</name>
<dbReference type="NCBIfam" id="TIGR01783">
    <property type="entry name" value="TonB-siderophor"/>
    <property type="match status" value="1"/>
</dbReference>
<evidence type="ECO:0000256" key="6">
    <source>
        <dbReference type="ARBA" id="ARBA00023077"/>
    </source>
</evidence>
<keyword evidence="8 14" id="KW-0675">Receptor</keyword>
<dbReference type="InterPro" id="IPR036942">
    <property type="entry name" value="Beta-barrel_TonB_sf"/>
</dbReference>
<dbReference type="InterPro" id="IPR000531">
    <property type="entry name" value="Beta-barrel_TonB"/>
</dbReference>
<keyword evidence="9 10" id="KW-0998">Cell outer membrane</keyword>
<dbReference type="SUPFAM" id="SSF56935">
    <property type="entry name" value="Porins"/>
    <property type="match status" value="1"/>
</dbReference>
<dbReference type="Proteomes" id="UP000254601">
    <property type="component" value="Unassembled WGS sequence"/>
</dbReference>
<accession>A0A380MSG9</accession>
<reference evidence="14 15" key="1">
    <citation type="submission" date="2018-06" db="EMBL/GenBank/DDBJ databases">
        <authorList>
            <consortium name="Pathogen Informatics"/>
            <person name="Doyle S."/>
        </authorList>
    </citation>
    <scope>NUCLEOTIDE SEQUENCE [LARGE SCALE GENOMIC DNA]</scope>
    <source>
        <strain evidence="14 15">NCTC13337</strain>
    </source>
</reference>
<evidence type="ECO:0000256" key="3">
    <source>
        <dbReference type="ARBA" id="ARBA00022448"/>
    </source>
</evidence>
<dbReference type="AlphaFoldDB" id="A0A380MSG9"/>
<evidence type="ECO:0000256" key="10">
    <source>
        <dbReference type="PROSITE-ProRule" id="PRU01360"/>
    </source>
</evidence>
<organism evidence="14 15">
    <name type="scientific">Suttonella ornithocola</name>
    <dbReference type="NCBI Taxonomy" id="279832"/>
    <lineage>
        <taxon>Bacteria</taxon>
        <taxon>Pseudomonadati</taxon>
        <taxon>Pseudomonadota</taxon>
        <taxon>Gammaproteobacteria</taxon>
        <taxon>Cardiobacteriales</taxon>
        <taxon>Cardiobacteriaceae</taxon>
        <taxon>Suttonella</taxon>
    </lineage>
</organism>
<dbReference type="InterPro" id="IPR012910">
    <property type="entry name" value="Plug_dom"/>
</dbReference>
<dbReference type="PROSITE" id="PS52016">
    <property type="entry name" value="TONB_DEPENDENT_REC_3"/>
    <property type="match status" value="1"/>
</dbReference>
<comment type="subcellular location">
    <subcellularLocation>
        <location evidence="1 10">Cell outer membrane</location>
        <topology evidence="1 10">Multi-pass membrane protein</topology>
    </subcellularLocation>
</comment>
<dbReference type="GO" id="GO:0015891">
    <property type="term" value="P:siderophore transport"/>
    <property type="evidence" value="ECO:0007669"/>
    <property type="project" value="InterPro"/>
</dbReference>
<dbReference type="Gene3D" id="2.40.170.20">
    <property type="entry name" value="TonB-dependent receptor, beta-barrel domain"/>
    <property type="match status" value="1"/>
</dbReference>
<dbReference type="Pfam" id="PF00593">
    <property type="entry name" value="TonB_dep_Rec_b-barrel"/>
    <property type="match status" value="1"/>
</dbReference>